<gene>
    <name evidence="1" type="primary">jg6975</name>
    <name evidence="1" type="ORF">PAEG_LOCUS27248</name>
</gene>
<sequence length="79" mass="9164">MSRRDLLGLQRKKIRVDLILIKCKLGLKEISHTSSKEQSPDGVFQKTLKQVYLSTHFMKDTSKMGSVGGRRRMLNIRFQ</sequence>
<proteinExistence type="predicted"/>
<dbReference type="EMBL" id="CAKXAJ010026486">
    <property type="protein sequence ID" value="CAH2268948.1"/>
    <property type="molecule type" value="Genomic_DNA"/>
</dbReference>
<dbReference type="Proteomes" id="UP000838756">
    <property type="component" value="Unassembled WGS sequence"/>
</dbReference>
<accession>A0A8S4SMS9</accession>
<evidence type="ECO:0000313" key="2">
    <source>
        <dbReference type="Proteomes" id="UP000838756"/>
    </source>
</evidence>
<keyword evidence="2" id="KW-1185">Reference proteome</keyword>
<comment type="caution">
    <text evidence="1">The sequence shown here is derived from an EMBL/GenBank/DDBJ whole genome shotgun (WGS) entry which is preliminary data.</text>
</comment>
<reference evidence="1" key="1">
    <citation type="submission" date="2022-03" db="EMBL/GenBank/DDBJ databases">
        <authorList>
            <person name="Lindestad O."/>
        </authorList>
    </citation>
    <scope>NUCLEOTIDE SEQUENCE</scope>
</reference>
<protein>
    <submittedName>
        <fullName evidence="1">Jg6975 protein</fullName>
    </submittedName>
</protein>
<evidence type="ECO:0000313" key="1">
    <source>
        <dbReference type="EMBL" id="CAH2268948.1"/>
    </source>
</evidence>
<dbReference type="AlphaFoldDB" id="A0A8S4SMS9"/>
<organism evidence="1 2">
    <name type="scientific">Pararge aegeria aegeria</name>
    <dbReference type="NCBI Taxonomy" id="348720"/>
    <lineage>
        <taxon>Eukaryota</taxon>
        <taxon>Metazoa</taxon>
        <taxon>Ecdysozoa</taxon>
        <taxon>Arthropoda</taxon>
        <taxon>Hexapoda</taxon>
        <taxon>Insecta</taxon>
        <taxon>Pterygota</taxon>
        <taxon>Neoptera</taxon>
        <taxon>Endopterygota</taxon>
        <taxon>Lepidoptera</taxon>
        <taxon>Glossata</taxon>
        <taxon>Ditrysia</taxon>
        <taxon>Papilionoidea</taxon>
        <taxon>Nymphalidae</taxon>
        <taxon>Satyrinae</taxon>
        <taxon>Satyrini</taxon>
        <taxon>Parargina</taxon>
        <taxon>Pararge</taxon>
    </lineage>
</organism>
<name>A0A8S4SMS9_9NEOP</name>